<evidence type="ECO:0000313" key="5">
    <source>
        <dbReference type="Proteomes" id="UP000274271"/>
    </source>
</evidence>
<feature type="signal peptide" evidence="2">
    <location>
        <begin position="1"/>
        <end position="27"/>
    </location>
</feature>
<evidence type="ECO:0000256" key="1">
    <source>
        <dbReference type="ARBA" id="ARBA00022729"/>
    </source>
</evidence>
<dbReference type="InterPro" id="IPR001769">
    <property type="entry name" value="Gingipain"/>
</dbReference>
<dbReference type="CDD" id="cd02258">
    <property type="entry name" value="Peptidase_C25_N"/>
    <property type="match status" value="1"/>
</dbReference>
<evidence type="ECO:0000259" key="3">
    <source>
        <dbReference type="Pfam" id="PF01364"/>
    </source>
</evidence>
<dbReference type="Gene3D" id="3.40.50.1460">
    <property type="match status" value="1"/>
</dbReference>
<dbReference type="Pfam" id="PF01364">
    <property type="entry name" value="Peptidase_C25"/>
    <property type="match status" value="1"/>
</dbReference>
<reference evidence="4 5" key="1">
    <citation type="submission" date="2018-11" db="EMBL/GenBank/DDBJ databases">
        <authorList>
            <person name="Zhou Z."/>
            <person name="Wang G."/>
        </authorList>
    </citation>
    <scope>NUCLEOTIDE SEQUENCE [LARGE SCALE GENOMIC DNA]</scope>
    <source>
        <strain evidence="4 5">KCTC42998</strain>
    </source>
</reference>
<gene>
    <name evidence="4" type="primary">porU</name>
    <name evidence="4" type="ORF">EHT87_20325</name>
</gene>
<name>A0A3P1CI33_9BACT</name>
<dbReference type="NCBIfam" id="NF033707">
    <property type="entry name" value="T9SS_sortase"/>
    <property type="match status" value="1"/>
</dbReference>
<dbReference type="AlphaFoldDB" id="A0A3P1CI33"/>
<feature type="chain" id="PRO_5018192572" evidence="2">
    <location>
        <begin position="28"/>
        <end position="1142"/>
    </location>
</feature>
<feature type="domain" description="Gingipain" evidence="3">
    <location>
        <begin position="405"/>
        <end position="779"/>
    </location>
</feature>
<organism evidence="4 5">
    <name type="scientific">Larkinella knui</name>
    <dbReference type="NCBI Taxonomy" id="2025310"/>
    <lineage>
        <taxon>Bacteria</taxon>
        <taxon>Pseudomonadati</taxon>
        <taxon>Bacteroidota</taxon>
        <taxon>Cytophagia</taxon>
        <taxon>Cytophagales</taxon>
        <taxon>Spirosomataceae</taxon>
        <taxon>Larkinella</taxon>
    </lineage>
</organism>
<proteinExistence type="predicted"/>
<keyword evidence="5" id="KW-1185">Reference proteome</keyword>
<dbReference type="GO" id="GO:0006508">
    <property type="term" value="P:proteolysis"/>
    <property type="evidence" value="ECO:0007669"/>
    <property type="project" value="InterPro"/>
</dbReference>
<protein>
    <submittedName>
        <fullName evidence="4">Type IX secretion system sortase PorU</fullName>
    </submittedName>
</protein>
<dbReference type="InterPro" id="IPR029031">
    <property type="entry name" value="Gingipain_N_sf"/>
</dbReference>
<sequence>MFGWKKRNKCGLAVYLLLFGLGLNARAQPLPSVLAEGQWLKIGVTKTGVYKLDAAFLTKSGVAVSSLDPRTIRIFGNGGAALPQANSQARPRDLTENAILVTGETDGRFDAGDAAYFFAESPHPIAYDSTARRFSHQINPYTDTTYYFLTFGQKTGQRISAQPAIPQSGTAITEFDDYAYYKPGGEMTNLVRSGREWLEYLGIGTDKTVSFTLPGIVAGSPALITSDVVGRALINTQFQLKWNTQVIGTQPIESVTDYTYDRKGRQNRQTFTLTPASPASPVTISLTYDKNGQGYLQSLAIQTRRALRRYDEPFLFRSLESVRYAVVRYVVQQASAAMQVWDVTNRQTPVLMPVTINEKQEGSIAAPGNRLREYLVFSPEQAYTPETITAITNQNLQTQATPDLLIVTPVAWRTQAERLADFRRKNDKLDVLVVSSPEVYNEFASGQPDPTALRDFARRLTNQTPGKLKYVLLFGDATFDYKNYSKLLTPGQLAATIPTYESRESLHPVLSYSSDDYFGFMETAEGEWTEDFSGDHTLDIGVGRLPVKSVGEARIVVDKLIRYAATGKVPGDWQTKIAFVADDGDRDFPNIHQIDADRLAQKISALRPPFRTEKLYLDSFTQESSPGGQKAPVMNQTITKALNDGRLIINYTGHGGESGWAEEQIVTLQDILGWTNQRLPIFVTATCQFGRYDDPAQTSGAELALLNPQGGCIALLTTARPVYASTNYLLNNAFYDALAQNTASGAPRLGDLIRITKNGSLSGSLNRNFTLLGDPSMQLAFPTAKATLTRINGKAIGPKADTLQALQTVRLEGEIRQADLLLNQFNGSVKVTLFDKADTMTTNGTEYSPPMNYAEYRNPLYTGQVSVRNGQFVCQFVMPKDLDYRIGLGKVFIYAVRADSLVEAAGSYDNLLIGSSVLNPVADTKPPTIRLFINDTTFVDGGTVFGPITTLIAKLNDENGINIARNGIGHEVTVRLNGGPPVVVNEYFRADPDTYRSGVVQYSWSSLEPGTYTVQLKAWDVYNNPAESTLKFVVSAQPALVIQSVAVTPNPFQEQANFGLQHNRPGDALESTLLIADLSGRTVSERTDRCFSCNPSISGLSWNGTMSSGAAVIPGLYVYKLVLRSMSDGSMAIYSGKLLYVR</sequence>
<comment type="caution">
    <text evidence="4">The sequence shown here is derived from an EMBL/GenBank/DDBJ whole genome shotgun (WGS) entry which is preliminary data.</text>
</comment>
<accession>A0A3P1CI33</accession>
<dbReference type="OrthoDB" id="9809780at2"/>
<keyword evidence="1 2" id="KW-0732">Signal</keyword>
<dbReference type="RefSeq" id="WP_124908495.1">
    <property type="nucleotide sequence ID" value="NZ_RQJP01000004.1"/>
</dbReference>
<evidence type="ECO:0000256" key="2">
    <source>
        <dbReference type="SAM" id="SignalP"/>
    </source>
</evidence>
<dbReference type="SUPFAM" id="SSF52129">
    <property type="entry name" value="Caspase-like"/>
    <property type="match status" value="1"/>
</dbReference>
<dbReference type="GO" id="GO:0008234">
    <property type="term" value="F:cysteine-type peptidase activity"/>
    <property type="evidence" value="ECO:0007669"/>
    <property type="project" value="InterPro"/>
</dbReference>
<dbReference type="Gene3D" id="3.40.50.10390">
    <property type="entry name" value="Gingipain r, domain 1"/>
    <property type="match status" value="1"/>
</dbReference>
<dbReference type="InterPro" id="IPR029030">
    <property type="entry name" value="Caspase-like_dom_sf"/>
</dbReference>
<evidence type="ECO:0000313" key="4">
    <source>
        <dbReference type="EMBL" id="RRB12544.1"/>
    </source>
</evidence>
<dbReference type="Proteomes" id="UP000274271">
    <property type="component" value="Unassembled WGS sequence"/>
</dbReference>
<dbReference type="EMBL" id="RQJP01000004">
    <property type="protein sequence ID" value="RRB12544.1"/>
    <property type="molecule type" value="Genomic_DNA"/>
</dbReference>